<dbReference type="AlphaFoldDB" id="D8M212"/>
<sequence length="68" mass="7757">MQRQKLADALQKRDEMEARMKEIIAYLTQPGPDGKEPVGLRGNLLDENGFPRDDIDLWKVGVIRHGII</sequence>
<reference evidence="2" key="1">
    <citation type="submission" date="2010-02" db="EMBL/GenBank/DDBJ databases">
        <title>Sequencing and annotation of the Blastocystis hominis genome.</title>
        <authorList>
            <person name="Wincker P."/>
        </authorList>
    </citation>
    <scope>NUCLEOTIDE SEQUENCE</scope>
    <source>
        <strain evidence="2">Singapore isolate B</strain>
    </source>
</reference>
<dbReference type="RefSeq" id="XP_012896149.1">
    <property type="nucleotide sequence ID" value="XM_013040695.1"/>
</dbReference>
<proteinExistence type="predicted"/>
<dbReference type="OrthoDB" id="72325at2759"/>
<keyword evidence="3" id="KW-1185">Reference proteome</keyword>
<name>D8M212_BLAHO</name>
<organism evidence="2">
    <name type="scientific">Blastocystis hominis</name>
    <dbReference type="NCBI Taxonomy" id="12968"/>
    <lineage>
        <taxon>Eukaryota</taxon>
        <taxon>Sar</taxon>
        <taxon>Stramenopiles</taxon>
        <taxon>Bigyra</taxon>
        <taxon>Opalozoa</taxon>
        <taxon>Opalinata</taxon>
        <taxon>Blastocystidae</taxon>
        <taxon>Blastocystis</taxon>
    </lineage>
</organism>
<dbReference type="InterPro" id="IPR040815">
    <property type="entry name" value="Nas2_N"/>
</dbReference>
<evidence type="ECO:0000313" key="3">
    <source>
        <dbReference type="Proteomes" id="UP000008312"/>
    </source>
</evidence>
<dbReference type="EMBL" id="FN668647">
    <property type="protein sequence ID" value="CBK22101.2"/>
    <property type="molecule type" value="Genomic_DNA"/>
</dbReference>
<dbReference type="InParanoid" id="D8M212"/>
<gene>
    <name evidence="2" type="ORF">GSBLH_T00007064001</name>
</gene>
<dbReference type="Pfam" id="PF18265">
    <property type="entry name" value="Nas2_N"/>
    <property type="match status" value="1"/>
</dbReference>
<dbReference type="Proteomes" id="UP000008312">
    <property type="component" value="Unassembled WGS sequence"/>
</dbReference>
<dbReference type="GeneID" id="24923188"/>
<evidence type="ECO:0000313" key="2">
    <source>
        <dbReference type="EMBL" id="CBK22101.2"/>
    </source>
</evidence>
<dbReference type="Gene3D" id="6.10.140.1710">
    <property type="match status" value="1"/>
</dbReference>
<accession>D8M212</accession>
<protein>
    <recommendedName>
        <fullName evidence="1">Nas2 N-terminal domain-containing protein</fullName>
    </recommendedName>
</protein>
<evidence type="ECO:0000259" key="1">
    <source>
        <dbReference type="Pfam" id="PF18265"/>
    </source>
</evidence>
<feature type="domain" description="Nas2 N-terminal" evidence="1">
    <location>
        <begin position="10"/>
        <end position="68"/>
    </location>
</feature>